<dbReference type="AlphaFoldDB" id="A0A1G2QPP0"/>
<dbReference type="EMBL" id="MHTM01000017">
    <property type="protein sequence ID" value="OHA62347.1"/>
    <property type="molecule type" value="Genomic_DNA"/>
</dbReference>
<evidence type="ECO:0008006" key="3">
    <source>
        <dbReference type="Google" id="ProtNLM"/>
    </source>
</evidence>
<organism evidence="1 2">
    <name type="scientific">Candidatus Vogelbacteria bacterium RIFOXYD2_FULL_44_9</name>
    <dbReference type="NCBI Taxonomy" id="1802441"/>
    <lineage>
        <taxon>Bacteria</taxon>
        <taxon>Candidatus Vogeliibacteriota</taxon>
    </lineage>
</organism>
<accession>A0A1G2QPP0</accession>
<dbReference type="Proteomes" id="UP000177140">
    <property type="component" value="Unassembled WGS sequence"/>
</dbReference>
<reference evidence="1 2" key="1">
    <citation type="journal article" date="2016" name="Nat. Commun.">
        <title>Thousands of microbial genomes shed light on interconnected biogeochemical processes in an aquifer system.</title>
        <authorList>
            <person name="Anantharaman K."/>
            <person name="Brown C.T."/>
            <person name="Hug L.A."/>
            <person name="Sharon I."/>
            <person name="Castelle C.J."/>
            <person name="Probst A.J."/>
            <person name="Thomas B.C."/>
            <person name="Singh A."/>
            <person name="Wilkins M.J."/>
            <person name="Karaoz U."/>
            <person name="Brodie E.L."/>
            <person name="Williams K.H."/>
            <person name="Hubbard S.S."/>
            <person name="Banfield J.F."/>
        </authorList>
    </citation>
    <scope>NUCLEOTIDE SEQUENCE [LARGE SCALE GENOMIC DNA]</scope>
</reference>
<evidence type="ECO:0000313" key="1">
    <source>
        <dbReference type="EMBL" id="OHA62347.1"/>
    </source>
</evidence>
<gene>
    <name evidence="1" type="ORF">A2556_00205</name>
</gene>
<proteinExistence type="predicted"/>
<evidence type="ECO:0000313" key="2">
    <source>
        <dbReference type="Proteomes" id="UP000177140"/>
    </source>
</evidence>
<sequence length="190" mass="22446">MEITEHKTKIFGQDCRVELMHFDKKDGKEWKRIFDIWKELKLGLRRYKSREPNMPEGLSEVAFCLWSGSARYIKIKGVKKGIAGSFDTFDVKKNRAEQIKACSIDDDLTSFGPKSKWDDLYFLDFYNGGKVDGKFDVYLIPNKYIKNQFLNKNERFTDQQDQKRRPRFGIKKEIIAKYQIKPLAKAVKVW</sequence>
<protein>
    <recommendedName>
        <fullName evidence="3">Bsp6I family restriction endonuclease</fullName>
    </recommendedName>
</protein>
<name>A0A1G2QPP0_9BACT</name>
<dbReference type="InterPro" id="IPR019037">
    <property type="entry name" value="Restrct_endonuc_II_Bsp6I"/>
</dbReference>
<dbReference type="Pfam" id="PF09504">
    <property type="entry name" value="RE_Bsp6I"/>
    <property type="match status" value="1"/>
</dbReference>
<comment type="caution">
    <text evidence="1">The sequence shown here is derived from an EMBL/GenBank/DDBJ whole genome shotgun (WGS) entry which is preliminary data.</text>
</comment>